<organism evidence="19 20">
    <name type="scientific">Amblyomma americanum</name>
    <name type="common">Lone star tick</name>
    <dbReference type="NCBI Taxonomy" id="6943"/>
    <lineage>
        <taxon>Eukaryota</taxon>
        <taxon>Metazoa</taxon>
        <taxon>Ecdysozoa</taxon>
        <taxon>Arthropoda</taxon>
        <taxon>Chelicerata</taxon>
        <taxon>Arachnida</taxon>
        <taxon>Acari</taxon>
        <taxon>Parasitiformes</taxon>
        <taxon>Ixodida</taxon>
        <taxon>Ixodoidea</taxon>
        <taxon>Ixodidae</taxon>
        <taxon>Amblyomminae</taxon>
        <taxon>Amblyomma</taxon>
    </lineage>
</organism>
<dbReference type="GO" id="GO:0016020">
    <property type="term" value="C:membrane"/>
    <property type="evidence" value="ECO:0007669"/>
    <property type="project" value="InterPro"/>
</dbReference>
<comment type="cofactor">
    <cofactor evidence="1">
        <name>Zn(2+)</name>
        <dbReference type="ChEBI" id="CHEBI:29105"/>
    </cofactor>
</comment>
<keyword evidence="11" id="KW-0342">GTP-binding</keyword>
<keyword evidence="16" id="KW-0472">Membrane</keyword>
<dbReference type="PRINTS" id="PR00449">
    <property type="entry name" value="RASTRNSFRMNG"/>
</dbReference>
<keyword evidence="4" id="KW-0488">Methylation</keyword>
<dbReference type="Pfam" id="PF00071">
    <property type="entry name" value="Ras"/>
    <property type="match status" value="1"/>
</dbReference>
<feature type="transmembrane region" description="Helical" evidence="16">
    <location>
        <begin position="91"/>
        <end position="113"/>
    </location>
</feature>
<dbReference type="PROSITE" id="PS51885">
    <property type="entry name" value="NEPRILYSIN"/>
    <property type="match status" value="1"/>
</dbReference>
<sequence>MPVRSGSFPEKDKAASTPAGKSSSLQTKRSPETTAKSEEVIVDEENVDTDRSPGETSPMSFDATAPFDDREDPDAATTWKKVSAEPVNTQAVLITAVSMLVVSFVIVMAVLLVPNTSSHQRRFEDEGGPLSPEDAGRRRRSGADEAHGEVPASATTLPEPRATRKRSFELAGKGDSNLPGGQVTPLECDTEACRWESRLVNEKLNVSVDPCVDFYAYVCSAAWDLNEDMPYRAAGKAFLVNEVTRYLREHAHSLPAAATAGGARGEHNFLDHSSLVLNGCLKNAVAKTSSQWDGIRGLLRDVGLEDWPYIEPPQQPFQLDSVLKLIDRQMAIFPIVYVSLRKLSDSGSYVIHLDAPRNILLVQYRMQKTDESLPYKEIIRQILTLWKTLPRSGAMADDVMNFEAQIFNALKPRVKPFWKKDAVYSLKDSLRLPKFRVDAYISHLRPHDADEVVVLHEAYFDSLSTILRELIPRTVLNFLGVHVIAQSAPLLPQDSIPRDLMRMGYPSFQPHVEPRTQSCFHLVSRLYPHGMRRVLRDILARTSDLDRQWDLTTKNMVSSLAHTFRQGASWAQSVDVTHTIGRLKALQVGYLAGKEREEDIDQYYAPMNVTFGPDNLVRYYGKLLASSLNRYWESSSDGASYDARHEQRSTDLDVLWTRSPESTLGIYLTSSSVASAALVTRANYPPTLFPLLAADVTRALFLSSLDDPQWSSWNQDRFRELQYCLLKRYERGIRTLRVSASNARYFLADILADNAVIKPLVAAFRRFSHAPLSAIGQRPSNRTAWRLFFVNYAAGFCVPGSEAAQIKERMRYRVSLPPSVRVNLALRDVKRFREVFKCPRDPPLSRFFVHRLFSSARGLTSLRQEAQRHRPVVYLYSGILPKAVALSGSAMREYKIVVLGSGGVGKSALTVQFVQGIFVEKYDPTIEDSYRKQVEVDGQQCMLEILDTAGTEQFTAMRDLYMKNGQGFVLVYSITAQSTFNDLQDLREQILRVKDMDDVPMILVGNKCDLEDERVVGKDQGANLARSFNNCAFLESSAKAKINVNEIFYDLKSTLRPPSLAPRLTDVPNSWLHHHARNETFGQWAARNRDSRNS</sequence>
<dbReference type="PROSITE" id="PS51421">
    <property type="entry name" value="RAS"/>
    <property type="match status" value="1"/>
</dbReference>
<keyword evidence="8" id="KW-0378">Hydrolase</keyword>
<evidence type="ECO:0000256" key="5">
    <source>
        <dbReference type="ARBA" id="ARBA00022670"/>
    </source>
</evidence>
<keyword evidence="16" id="KW-0812">Transmembrane</keyword>
<dbReference type="GO" id="GO:0006508">
    <property type="term" value="P:proteolysis"/>
    <property type="evidence" value="ECO:0007669"/>
    <property type="project" value="UniProtKB-KW"/>
</dbReference>
<evidence type="ECO:0000256" key="16">
    <source>
        <dbReference type="SAM" id="Phobius"/>
    </source>
</evidence>
<keyword evidence="16" id="KW-1133">Transmembrane helix</keyword>
<reference evidence="19 20" key="1">
    <citation type="journal article" date="2023" name="Arcadia Sci">
        <title>De novo assembly of a long-read Amblyomma americanum tick genome.</title>
        <authorList>
            <person name="Chou S."/>
            <person name="Poskanzer K.E."/>
            <person name="Rollins M."/>
            <person name="Thuy-Boun P.S."/>
        </authorList>
    </citation>
    <scope>NUCLEOTIDE SEQUENCE [LARGE SCALE GENOMIC DNA]</scope>
    <source>
        <strain evidence="19">F_SG_1</strain>
        <tissue evidence="19">Salivary glands</tissue>
    </source>
</reference>
<dbReference type="EC" id="3.6.5.2" evidence="3"/>
<feature type="domain" description="Peptidase M13 N-terminal" evidence="18">
    <location>
        <begin position="210"/>
        <end position="565"/>
    </location>
</feature>
<keyword evidence="9" id="KW-0862">Zinc</keyword>
<feature type="domain" description="Peptidase M13 C-terminal" evidence="17">
    <location>
        <begin position="710"/>
        <end position="844"/>
    </location>
</feature>
<dbReference type="PROSITE" id="PS51420">
    <property type="entry name" value="RHO"/>
    <property type="match status" value="1"/>
</dbReference>
<dbReference type="GO" id="GO:0032486">
    <property type="term" value="P:Rap protein signal transduction"/>
    <property type="evidence" value="ECO:0007669"/>
    <property type="project" value="InterPro"/>
</dbReference>
<dbReference type="Gene3D" id="1.10.1380.10">
    <property type="entry name" value="Neutral endopeptidase , domain2"/>
    <property type="match status" value="1"/>
</dbReference>
<dbReference type="FunFam" id="3.40.50.300:FF:000182">
    <property type="entry name" value="ras-related protein Rap-1b"/>
    <property type="match status" value="1"/>
</dbReference>
<dbReference type="Proteomes" id="UP001321473">
    <property type="component" value="Unassembled WGS sequence"/>
</dbReference>
<dbReference type="SMART" id="SM00175">
    <property type="entry name" value="RAB"/>
    <property type="match status" value="1"/>
</dbReference>
<dbReference type="InterPro" id="IPR027417">
    <property type="entry name" value="P-loop_NTPase"/>
</dbReference>
<evidence type="ECO:0000256" key="7">
    <source>
        <dbReference type="ARBA" id="ARBA00022741"/>
    </source>
</evidence>
<dbReference type="GO" id="GO:0004222">
    <property type="term" value="F:metalloendopeptidase activity"/>
    <property type="evidence" value="ECO:0007669"/>
    <property type="project" value="InterPro"/>
</dbReference>
<dbReference type="GO" id="GO:0046872">
    <property type="term" value="F:metal ion binding"/>
    <property type="evidence" value="ECO:0007669"/>
    <property type="project" value="UniProtKB-KW"/>
</dbReference>
<keyword evidence="7" id="KW-0547">Nucleotide-binding</keyword>
<dbReference type="GO" id="GO:0008544">
    <property type="term" value="P:epidermis development"/>
    <property type="evidence" value="ECO:0007669"/>
    <property type="project" value="UniProtKB-ARBA"/>
</dbReference>
<dbReference type="AlphaFoldDB" id="A0AAQ4FM39"/>
<dbReference type="Pfam" id="PF01431">
    <property type="entry name" value="Peptidase_M13"/>
    <property type="match status" value="1"/>
</dbReference>
<dbReference type="PANTHER" id="PTHR24070">
    <property type="entry name" value="RAS, DI-RAS, AND RHEB FAMILY MEMBERS OF SMALL GTPASE SUPERFAMILY"/>
    <property type="match status" value="1"/>
</dbReference>
<name>A0AAQ4FM39_AMBAM</name>
<keyword evidence="6" id="KW-0479">Metal-binding</keyword>
<dbReference type="GO" id="GO:0005525">
    <property type="term" value="F:GTP binding"/>
    <property type="evidence" value="ECO:0007669"/>
    <property type="project" value="UniProtKB-KW"/>
</dbReference>
<keyword evidence="20" id="KW-1185">Reference proteome</keyword>
<feature type="compositionally biased region" description="Basic and acidic residues" evidence="15">
    <location>
        <begin position="29"/>
        <end position="39"/>
    </location>
</feature>
<accession>A0AAQ4FM39</accession>
<evidence type="ECO:0000313" key="20">
    <source>
        <dbReference type="Proteomes" id="UP001321473"/>
    </source>
</evidence>
<dbReference type="SMART" id="SM00173">
    <property type="entry name" value="RAS"/>
    <property type="match status" value="1"/>
</dbReference>
<dbReference type="PROSITE" id="PS51419">
    <property type="entry name" value="RAB"/>
    <property type="match status" value="1"/>
</dbReference>
<dbReference type="GO" id="GO:0003925">
    <property type="term" value="F:G protein activity"/>
    <property type="evidence" value="ECO:0007669"/>
    <property type="project" value="UniProtKB-EC"/>
</dbReference>
<evidence type="ECO:0000256" key="6">
    <source>
        <dbReference type="ARBA" id="ARBA00022723"/>
    </source>
</evidence>
<dbReference type="InterPro" id="IPR038851">
    <property type="entry name" value="Rap1"/>
</dbReference>
<dbReference type="NCBIfam" id="TIGR00231">
    <property type="entry name" value="small_GTP"/>
    <property type="match status" value="1"/>
</dbReference>
<dbReference type="InterPro" id="IPR000718">
    <property type="entry name" value="Peptidase_M13"/>
</dbReference>
<evidence type="ECO:0000313" key="19">
    <source>
        <dbReference type="EMBL" id="KAK8787811.1"/>
    </source>
</evidence>
<dbReference type="InterPro" id="IPR020849">
    <property type="entry name" value="Small_GTPase_Ras-type"/>
</dbReference>
<dbReference type="InterPro" id="IPR024079">
    <property type="entry name" value="MetalloPept_cat_dom_sf"/>
</dbReference>
<keyword evidence="10" id="KW-0482">Metalloprotease</keyword>
<comment type="similarity">
    <text evidence="2">Belongs to the peptidase M13 family.</text>
</comment>
<comment type="catalytic activity">
    <reaction evidence="14">
        <text>GTP + H2O = GDP + phosphate + H(+)</text>
        <dbReference type="Rhea" id="RHEA:19669"/>
        <dbReference type="ChEBI" id="CHEBI:15377"/>
        <dbReference type="ChEBI" id="CHEBI:15378"/>
        <dbReference type="ChEBI" id="CHEBI:37565"/>
        <dbReference type="ChEBI" id="CHEBI:43474"/>
        <dbReference type="ChEBI" id="CHEBI:58189"/>
        <dbReference type="EC" id="3.6.5.2"/>
    </reaction>
</comment>
<dbReference type="EMBL" id="JARKHS020001404">
    <property type="protein sequence ID" value="KAK8787811.1"/>
    <property type="molecule type" value="Genomic_DNA"/>
</dbReference>
<dbReference type="InterPro" id="IPR005225">
    <property type="entry name" value="Small_GTP-bd"/>
</dbReference>
<evidence type="ECO:0000256" key="12">
    <source>
        <dbReference type="ARBA" id="ARBA00023288"/>
    </source>
</evidence>
<evidence type="ECO:0000256" key="15">
    <source>
        <dbReference type="SAM" id="MobiDB-lite"/>
    </source>
</evidence>
<dbReference type="InterPro" id="IPR008753">
    <property type="entry name" value="Peptidase_M13_N"/>
</dbReference>
<gene>
    <name evidence="19" type="ORF">V5799_022411</name>
</gene>
<evidence type="ECO:0000256" key="1">
    <source>
        <dbReference type="ARBA" id="ARBA00001947"/>
    </source>
</evidence>
<dbReference type="InterPro" id="IPR042089">
    <property type="entry name" value="Peptidase_M13_dom_2"/>
</dbReference>
<dbReference type="Gene3D" id="3.40.390.10">
    <property type="entry name" value="Collagenase (Catalytic Domain)"/>
    <property type="match status" value="2"/>
</dbReference>
<evidence type="ECO:0000256" key="14">
    <source>
        <dbReference type="ARBA" id="ARBA00048098"/>
    </source>
</evidence>
<feature type="compositionally biased region" description="Polar residues" evidence="15">
    <location>
        <begin position="19"/>
        <end position="28"/>
    </location>
</feature>
<dbReference type="InterPro" id="IPR001806">
    <property type="entry name" value="Small_GTPase"/>
</dbReference>
<dbReference type="SUPFAM" id="SSF55486">
    <property type="entry name" value="Metalloproteases ('zincins'), catalytic domain"/>
    <property type="match status" value="1"/>
</dbReference>
<evidence type="ECO:0000256" key="2">
    <source>
        <dbReference type="ARBA" id="ARBA00007357"/>
    </source>
</evidence>
<dbReference type="SMART" id="SM00174">
    <property type="entry name" value="RHO"/>
    <property type="match status" value="1"/>
</dbReference>
<dbReference type="InterPro" id="IPR018497">
    <property type="entry name" value="Peptidase_M13_C"/>
</dbReference>
<feature type="region of interest" description="Disordered" evidence="15">
    <location>
        <begin position="118"/>
        <end position="164"/>
    </location>
</feature>
<evidence type="ECO:0000256" key="3">
    <source>
        <dbReference type="ARBA" id="ARBA00011984"/>
    </source>
</evidence>
<dbReference type="Gene3D" id="3.40.50.300">
    <property type="entry name" value="P-loop containing nucleotide triphosphate hydrolases"/>
    <property type="match status" value="1"/>
</dbReference>
<evidence type="ECO:0000256" key="9">
    <source>
        <dbReference type="ARBA" id="ARBA00022833"/>
    </source>
</evidence>
<evidence type="ECO:0000259" key="17">
    <source>
        <dbReference type="Pfam" id="PF01431"/>
    </source>
</evidence>
<proteinExistence type="inferred from homology"/>
<dbReference type="CDD" id="cd04175">
    <property type="entry name" value="Rap1"/>
    <property type="match status" value="1"/>
</dbReference>
<dbReference type="Pfam" id="PF05649">
    <property type="entry name" value="Peptidase_M13_N"/>
    <property type="match status" value="1"/>
</dbReference>
<evidence type="ECO:0000259" key="18">
    <source>
        <dbReference type="Pfam" id="PF05649"/>
    </source>
</evidence>
<feature type="region of interest" description="Disordered" evidence="15">
    <location>
        <begin position="1"/>
        <end position="79"/>
    </location>
</feature>
<keyword evidence="5" id="KW-0645">Protease</keyword>
<evidence type="ECO:0000256" key="13">
    <source>
        <dbReference type="ARBA" id="ARBA00046278"/>
    </source>
</evidence>
<evidence type="ECO:0000256" key="10">
    <source>
        <dbReference type="ARBA" id="ARBA00023049"/>
    </source>
</evidence>
<dbReference type="SUPFAM" id="SSF52540">
    <property type="entry name" value="P-loop containing nucleoside triphosphate hydrolases"/>
    <property type="match status" value="1"/>
</dbReference>
<keyword evidence="12" id="KW-0449">Lipoprotein</keyword>
<dbReference type="SMART" id="SM00176">
    <property type="entry name" value="RAN"/>
    <property type="match status" value="1"/>
</dbReference>
<evidence type="ECO:0000256" key="8">
    <source>
        <dbReference type="ARBA" id="ARBA00022801"/>
    </source>
</evidence>
<dbReference type="GO" id="GO:0012505">
    <property type="term" value="C:endomembrane system"/>
    <property type="evidence" value="ECO:0007669"/>
    <property type="project" value="UniProtKB-SubCell"/>
</dbReference>
<evidence type="ECO:0000256" key="4">
    <source>
        <dbReference type="ARBA" id="ARBA00022481"/>
    </source>
</evidence>
<comment type="caution">
    <text evidence="19">The sequence shown here is derived from an EMBL/GenBank/DDBJ whole genome shotgun (WGS) entry which is preliminary data.</text>
</comment>
<evidence type="ECO:0000256" key="11">
    <source>
        <dbReference type="ARBA" id="ARBA00023134"/>
    </source>
</evidence>
<comment type="subcellular location">
    <subcellularLocation>
        <location evidence="13">Endomembrane system</location>
        <topology evidence="13">Lipid-anchor</topology>
        <orientation evidence="13">Cytoplasmic side</orientation>
    </subcellularLocation>
</comment>
<protein>
    <recommendedName>
        <fullName evidence="3">small monomeric GTPase</fullName>
        <ecNumber evidence="3">3.6.5.2</ecNumber>
    </recommendedName>
</protein>